<protein>
    <submittedName>
        <fullName evidence="1">Uncharacterized protein</fullName>
    </submittedName>
</protein>
<gene>
    <name evidence="1" type="ORF">BCIN_06g03590</name>
</gene>
<reference evidence="1 2" key="3">
    <citation type="journal article" date="2017" name="Mol. Plant Pathol.">
        <title>A gapless genome sequence of the fungus Botrytis cinerea.</title>
        <authorList>
            <person name="Van Kan J.A."/>
            <person name="Stassen J.H."/>
            <person name="Mosbach A."/>
            <person name="Van Der Lee T.A."/>
            <person name="Faino L."/>
            <person name="Farmer A.D."/>
            <person name="Papasotiriou D.G."/>
            <person name="Zhou S."/>
            <person name="Seidl M.F."/>
            <person name="Cottam E."/>
            <person name="Edel D."/>
            <person name="Hahn M."/>
            <person name="Schwartz D.C."/>
            <person name="Dietrich R.A."/>
            <person name="Widdison S."/>
            <person name="Scalliet G."/>
        </authorList>
    </citation>
    <scope>NUCLEOTIDE SEQUENCE [LARGE SCALE GENOMIC DNA]</scope>
    <source>
        <strain evidence="1 2">B05.10</strain>
    </source>
</reference>
<dbReference type="OrthoDB" id="3558563at2759"/>
<keyword evidence="2" id="KW-1185">Reference proteome</keyword>
<reference evidence="1 2" key="2">
    <citation type="journal article" date="2012" name="Eukaryot. Cell">
        <title>Genome update of Botrytis cinerea strains B05.10 and T4.</title>
        <authorList>
            <person name="Staats M."/>
            <person name="van Kan J.A."/>
        </authorList>
    </citation>
    <scope>NUCLEOTIDE SEQUENCE [LARGE SCALE GENOMIC DNA]</scope>
    <source>
        <strain evidence="1 2">B05.10</strain>
    </source>
</reference>
<dbReference type="Proteomes" id="UP000001798">
    <property type="component" value="Chromosome 6"/>
</dbReference>
<proteinExistence type="predicted"/>
<dbReference type="GeneID" id="5436725"/>
<name>A0A384JJW6_BOTFB</name>
<evidence type="ECO:0000313" key="1">
    <source>
        <dbReference type="EMBL" id="ATZ50889.1"/>
    </source>
</evidence>
<dbReference type="EMBL" id="CP009810">
    <property type="protein sequence ID" value="ATZ50889.1"/>
    <property type="molecule type" value="Genomic_DNA"/>
</dbReference>
<dbReference type="VEuPathDB" id="FungiDB:Bcin06g03590"/>
<dbReference type="KEGG" id="bfu:BCIN_06g03590"/>
<evidence type="ECO:0000313" key="2">
    <source>
        <dbReference type="Proteomes" id="UP000001798"/>
    </source>
</evidence>
<dbReference type="AlphaFoldDB" id="A0A384JJW6"/>
<reference evidence="1 2" key="1">
    <citation type="journal article" date="2011" name="PLoS Genet.">
        <title>Genomic analysis of the necrotrophic fungal pathogens Sclerotinia sclerotiorum and Botrytis cinerea.</title>
        <authorList>
            <person name="Amselem J."/>
            <person name="Cuomo C.A."/>
            <person name="van Kan J.A."/>
            <person name="Viaud M."/>
            <person name="Benito E.P."/>
            <person name="Couloux A."/>
            <person name="Coutinho P.M."/>
            <person name="de Vries R.P."/>
            <person name="Dyer P.S."/>
            <person name="Fillinger S."/>
            <person name="Fournier E."/>
            <person name="Gout L."/>
            <person name="Hahn M."/>
            <person name="Kohn L."/>
            <person name="Lapalu N."/>
            <person name="Plummer K.M."/>
            <person name="Pradier J.M."/>
            <person name="Quevillon E."/>
            <person name="Sharon A."/>
            <person name="Simon A."/>
            <person name="ten Have A."/>
            <person name="Tudzynski B."/>
            <person name="Tudzynski P."/>
            <person name="Wincker P."/>
            <person name="Andrew M."/>
            <person name="Anthouard V."/>
            <person name="Beever R.E."/>
            <person name="Beffa R."/>
            <person name="Benoit I."/>
            <person name="Bouzid O."/>
            <person name="Brault B."/>
            <person name="Chen Z."/>
            <person name="Choquer M."/>
            <person name="Collemare J."/>
            <person name="Cotton P."/>
            <person name="Danchin E.G."/>
            <person name="Da Silva C."/>
            <person name="Gautier A."/>
            <person name="Giraud C."/>
            <person name="Giraud T."/>
            <person name="Gonzalez C."/>
            <person name="Grossetete S."/>
            <person name="Guldener U."/>
            <person name="Henrissat B."/>
            <person name="Howlett B.J."/>
            <person name="Kodira C."/>
            <person name="Kretschmer M."/>
            <person name="Lappartient A."/>
            <person name="Leroch M."/>
            <person name="Levis C."/>
            <person name="Mauceli E."/>
            <person name="Neuveglise C."/>
            <person name="Oeser B."/>
            <person name="Pearson M."/>
            <person name="Poulain J."/>
            <person name="Poussereau N."/>
            <person name="Quesneville H."/>
            <person name="Rascle C."/>
            <person name="Schumacher J."/>
            <person name="Segurens B."/>
            <person name="Sexton A."/>
            <person name="Silva E."/>
            <person name="Sirven C."/>
            <person name="Soanes D.M."/>
            <person name="Talbot N.J."/>
            <person name="Templeton M."/>
            <person name="Yandava C."/>
            <person name="Yarden O."/>
            <person name="Zeng Q."/>
            <person name="Rollins J.A."/>
            <person name="Lebrun M.H."/>
            <person name="Dickman M."/>
        </authorList>
    </citation>
    <scope>NUCLEOTIDE SEQUENCE [LARGE SCALE GENOMIC DNA]</scope>
    <source>
        <strain evidence="1 2">B05.10</strain>
    </source>
</reference>
<dbReference type="RefSeq" id="XP_024549259.1">
    <property type="nucleotide sequence ID" value="XM_024693473.1"/>
</dbReference>
<accession>A0A384JJW6</accession>
<sequence>MKDYQIQYSFQSFSREIGILEELHHAEKSDAPNSSAVRMHCEGGTEILKSPKYESLEISTADCIFLHRNTNCTKALDIALVLLPFKESYDYQNFEAQHGLALRTNSSVPHRNEDALFLFLTINPEDESWGGRLSPREMVRFPLQEIGRFQII</sequence>
<organism evidence="1 2">
    <name type="scientific">Botryotinia fuckeliana (strain B05.10)</name>
    <name type="common">Noble rot fungus</name>
    <name type="synonym">Botrytis cinerea</name>
    <dbReference type="NCBI Taxonomy" id="332648"/>
    <lineage>
        <taxon>Eukaryota</taxon>
        <taxon>Fungi</taxon>
        <taxon>Dikarya</taxon>
        <taxon>Ascomycota</taxon>
        <taxon>Pezizomycotina</taxon>
        <taxon>Leotiomycetes</taxon>
        <taxon>Helotiales</taxon>
        <taxon>Sclerotiniaceae</taxon>
        <taxon>Botrytis</taxon>
    </lineage>
</organism>